<organism evidence="4">
    <name type="scientific">Selaginella moellendorffii</name>
    <name type="common">Spikemoss</name>
    <dbReference type="NCBI Taxonomy" id="88036"/>
    <lineage>
        <taxon>Eukaryota</taxon>
        <taxon>Viridiplantae</taxon>
        <taxon>Streptophyta</taxon>
        <taxon>Embryophyta</taxon>
        <taxon>Tracheophyta</taxon>
        <taxon>Lycopodiopsida</taxon>
        <taxon>Selaginellales</taxon>
        <taxon>Selaginellaceae</taxon>
        <taxon>Selaginella</taxon>
    </lineage>
</organism>
<dbReference type="InterPro" id="IPR001611">
    <property type="entry name" value="Leu-rich_rpt"/>
</dbReference>
<evidence type="ECO:0000313" key="3">
    <source>
        <dbReference type="EMBL" id="EFJ33852.1"/>
    </source>
</evidence>
<dbReference type="EMBL" id="GL377570">
    <property type="protein sequence ID" value="EFJ33852.1"/>
    <property type="molecule type" value="Genomic_DNA"/>
</dbReference>
<dbReference type="InterPro" id="IPR051716">
    <property type="entry name" value="Plant_RL_S/T_kinase"/>
</dbReference>
<keyword evidence="2" id="KW-0732">Signal</keyword>
<dbReference type="PANTHER" id="PTHR48053:SF71">
    <property type="entry name" value="LEUCINE RICH REPEAT FAMILY PROTEIN, EXPRESSED"/>
    <property type="match status" value="1"/>
</dbReference>
<keyword evidence="4" id="KW-1185">Reference proteome</keyword>
<proteinExistence type="predicted"/>
<dbReference type="Gramene" id="EFJ33852">
    <property type="protein sequence ID" value="EFJ33852"/>
    <property type="gene ID" value="SELMODRAFT_406711"/>
</dbReference>
<protein>
    <recommendedName>
        <fullName evidence="5">Leucine-rich repeat-containing N-terminal plant-type domain-containing protein</fullName>
    </recommendedName>
</protein>
<name>D8R180_SELML</name>
<evidence type="ECO:0000313" key="4">
    <source>
        <dbReference type="Proteomes" id="UP000001514"/>
    </source>
</evidence>
<evidence type="ECO:0000256" key="1">
    <source>
        <dbReference type="ARBA" id="ARBA00004167"/>
    </source>
</evidence>
<dbReference type="AlphaFoldDB" id="D8R180"/>
<comment type="subcellular location">
    <subcellularLocation>
        <location evidence="1">Membrane</location>
        <topology evidence="1">Single-pass membrane protein</topology>
    </subcellularLocation>
</comment>
<dbReference type="Gene3D" id="3.80.10.10">
    <property type="entry name" value="Ribonuclease Inhibitor"/>
    <property type="match status" value="1"/>
</dbReference>
<evidence type="ECO:0000256" key="2">
    <source>
        <dbReference type="ARBA" id="ARBA00022729"/>
    </source>
</evidence>
<dbReference type="PANTHER" id="PTHR48053">
    <property type="entry name" value="LEUCINE RICH REPEAT FAMILY PROTEIN, EXPRESSED"/>
    <property type="match status" value="1"/>
</dbReference>
<dbReference type="HOGENOM" id="CLU_1456818_0_0_1"/>
<dbReference type="Proteomes" id="UP000001514">
    <property type="component" value="Unassembled WGS sequence"/>
</dbReference>
<sequence>MKNEACGGRLRSDIFCYSLQHADPVDCYRLTLINTRLSGSLPESNRPPALPQVSLDIQNQVTGNCARNLQTCGFNGSILLFLALNGNFLDGRIPPTVGELPVISFDGTGFDNLTVLRHMHLNNNNLSGAIPTALSTTPKLFHLYIFIRFYESPLLMISVLFAFVTDCWKTTTFQEPYLQKSAACHS</sequence>
<evidence type="ECO:0008006" key="5">
    <source>
        <dbReference type="Google" id="ProtNLM"/>
    </source>
</evidence>
<reference evidence="3 4" key="1">
    <citation type="journal article" date="2011" name="Science">
        <title>The Selaginella genome identifies genetic changes associated with the evolution of vascular plants.</title>
        <authorList>
            <person name="Banks J.A."/>
            <person name="Nishiyama T."/>
            <person name="Hasebe M."/>
            <person name="Bowman J.L."/>
            <person name="Gribskov M."/>
            <person name="dePamphilis C."/>
            <person name="Albert V.A."/>
            <person name="Aono N."/>
            <person name="Aoyama T."/>
            <person name="Ambrose B.A."/>
            <person name="Ashton N.W."/>
            <person name="Axtell M.J."/>
            <person name="Barker E."/>
            <person name="Barker M.S."/>
            <person name="Bennetzen J.L."/>
            <person name="Bonawitz N.D."/>
            <person name="Chapple C."/>
            <person name="Cheng C."/>
            <person name="Correa L.G."/>
            <person name="Dacre M."/>
            <person name="DeBarry J."/>
            <person name="Dreyer I."/>
            <person name="Elias M."/>
            <person name="Engstrom E.M."/>
            <person name="Estelle M."/>
            <person name="Feng L."/>
            <person name="Finet C."/>
            <person name="Floyd S.K."/>
            <person name="Frommer W.B."/>
            <person name="Fujita T."/>
            <person name="Gramzow L."/>
            <person name="Gutensohn M."/>
            <person name="Harholt J."/>
            <person name="Hattori M."/>
            <person name="Heyl A."/>
            <person name="Hirai T."/>
            <person name="Hiwatashi Y."/>
            <person name="Ishikawa M."/>
            <person name="Iwata M."/>
            <person name="Karol K.G."/>
            <person name="Koehler B."/>
            <person name="Kolukisaoglu U."/>
            <person name="Kubo M."/>
            <person name="Kurata T."/>
            <person name="Lalonde S."/>
            <person name="Li K."/>
            <person name="Li Y."/>
            <person name="Litt A."/>
            <person name="Lyons E."/>
            <person name="Manning G."/>
            <person name="Maruyama T."/>
            <person name="Michael T.P."/>
            <person name="Mikami K."/>
            <person name="Miyazaki S."/>
            <person name="Morinaga S."/>
            <person name="Murata T."/>
            <person name="Mueller-Roeber B."/>
            <person name="Nelson D.R."/>
            <person name="Obara M."/>
            <person name="Oguri Y."/>
            <person name="Olmstead R.G."/>
            <person name="Onodera N."/>
            <person name="Petersen B.L."/>
            <person name="Pils B."/>
            <person name="Prigge M."/>
            <person name="Rensing S.A."/>
            <person name="Riano-Pachon D.M."/>
            <person name="Roberts A.W."/>
            <person name="Sato Y."/>
            <person name="Scheller H.V."/>
            <person name="Schulz B."/>
            <person name="Schulz C."/>
            <person name="Shakirov E.V."/>
            <person name="Shibagaki N."/>
            <person name="Shinohara N."/>
            <person name="Shippen D.E."/>
            <person name="Soerensen I."/>
            <person name="Sotooka R."/>
            <person name="Sugimoto N."/>
            <person name="Sugita M."/>
            <person name="Sumikawa N."/>
            <person name="Tanurdzic M."/>
            <person name="Theissen G."/>
            <person name="Ulvskov P."/>
            <person name="Wakazuki S."/>
            <person name="Weng J.K."/>
            <person name="Willats W.W."/>
            <person name="Wipf D."/>
            <person name="Wolf P.G."/>
            <person name="Yang L."/>
            <person name="Zimmer A.D."/>
            <person name="Zhu Q."/>
            <person name="Mitros T."/>
            <person name="Hellsten U."/>
            <person name="Loque D."/>
            <person name="Otillar R."/>
            <person name="Salamov A."/>
            <person name="Schmutz J."/>
            <person name="Shapiro H."/>
            <person name="Lindquist E."/>
            <person name="Lucas S."/>
            <person name="Rokhsar D."/>
            <person name="Grigoriev I.V."/>
        </authorList>
    </citation>
    <scope>NUCLEOTIDE SEQUENCE [LARGE SCALE GENOMIC DNA]</scope>
</reference>
<dbReference type="InterPro" id="IPR032675">
    <property type="entry name" value="LRR_dom_sf"/>
</dbReference>
<dbReference type="InParanoid" id="D8R180"/>
<gene>
    <name evidence="3" type="ORF">SELMODRAFT_406711</name>
</gene>
<dbReference type="SUPFAM" id="SSF52058">
    <property type="entry name" value="L domain-like"/>
    <property type="match status" value="1"/>
</dbReference>
<dbReference type="KEGG" id="smo:SELMODRAFT_406711"/>
<accession>D8R180</accession>
<dbReference type="GO" id="GO:0016020">
    <property type="term" value="C:membrane"/>
    <property type="evidence" value="ECO:0007669"/>
    <property type="project" value="UniProtKB-SubCell"/>
</dbReference>
<dbReference type="Pfam" id="PF00560">
    <property type="entry name" value="LRR_1"/>
    <property type="match status" value="1"/>
</dbReference>